<gene>
    <name evidence="9" type="ORF">B0T17DRAFT_149524</name>
</gene>
<dbReference type="InterPro" id="IPR049326">
    <property type="entry name" value="Rhodopsin_dom_fungi"/>
</dbReference>
<feature type="transmembrane region" description="Helical" evidence="7">
    <location>
        <begin position="207"/>
        <end position="232"/>
    </location>
</feature>
<dbReference type="AlphaFoldDB" id="A0AA39X6P2"/>
<evidence type="ECO:0000256" key="3">
    <source>
        <dbReference type="ARBA" id="ARBA00022989"/>
    </source>
</evidence>
<evidence type="ECO:0000256" key="1">
    <source>
        <dbReference type="ARBA" id="ARBA00004141"/>
    </source>
</evidence>
<comment type="subcellular location">
    <subcellularLocation>
        <location evidence="1">Membrane</location>
        <topology evidence="1">Multi-pass membrane protein</topology>
    </subcellularLocation>
</comment>
<keyword evidence="10" id="KW-1185">Reference proteome</keyword>
<comment type="similarity">
    <text evidence="5">Belongs to the SAT4 family.</text>
</comment>
<protein>
    <recommendedName>
        <fullName evidence="8">Rhodopsin domain-containing protein</fullName>
    </recommendedName>
</protein>
<dbReference type="Pfam" id="PF20684">
    <property type="entry name" value="Fung_rhodopsin"/>
    <property type="match status" value="1"/>
</dbReference>
<name>A0AA39X6P2_9PEZI</name>
<evidence type="ECO:0000259" key="8">
    <source>
        <dbReference type="Pfam" id="PF20684"/>
    </source>
</evidence>
<feature type="domain" description="Rhodopsin" evidence="8">
    <location>
        <begin position="33"/>
        <end position="269"/>
    </location>
</feature>
<feature type="transmembrane region" description="Helical" evidence="7">
    <location>
        <begin position="49"/>
        <end position="74"/>
    </location>
</feature>
<evidence type="ECO:0000313" key="9">
    <source>
        <dbReference type="EMBL" id="KAK0628292.1"/>
    </source>
</evidence>
<dbReference type="PANTHER" id="PTHR33048:SF42">
    <property type="entry name" value="INTEGRAL MEMBRANE PROTEIN"/>
    <property type="match status" value="1"/>
</dbReference>
<feature type="transmembrane region" description="Helical" evidence="7">
    <location>
        <begin position="86"/>
        <end position="106"/>
    </location>
</feature>
<evidence type="ECO:0000256" key="6">
    <source>
        <dbReference type="SAM" id="MobiDB-lite"/>
    </source>
</evidence>
<accession>A0AA39X6P2</accession>
<proteinExistence type="inferred from homology"/>
<dbReference type="PANTHER" id="PTHR33048">
    <property type="entry name" value="PTH11-LIKE INTEGRAL MEMBRANE PROTEIN (AFU_ORTHOLOGUE AFUA_5G11245)"/>
    <property type="match status" value="1"/>
</dbReference>
<feature type="transmembrane region" description="Helical" evidence="7">
    <location>
        <begin position="244"/>
        <end position="269"/>
    </location>
</feature>
<evidence type="ECO:0000256" key="2">
    <source>
        <dbReference type="ARBA" id="ARBA00022692"/>
    </source>
</evidence>
<comment type="caution">
    <text evidence="9">The sequence shown here is derived from an EMBL/GenBank/DDBJ whole genome shotgun (WGS) entry which is preliminary data.</text>
</comment>
<dbReference type="Proteomes" id="UP001174934">
    <property type="component" value="Unassembled WGS sequence"/>
</dbReference>
<dbReference type="GO" id="GO:0016020">
    <property type="term" value="C:membrane"/>
    <property type="evidence" value="ECO:0007669"/>
    <property type="project" value="UniProtKB-SubCell"/>
</dbReference>
<evidence type="ECO:0000256" key="4">
    <source>
        <dbReference type="ARBA" id="ARBA00023136"/>
    </source>
</evidence>
<evidence type="ECO:0000256" key="7">
    <source>
        <dbReference type="SAM" id="Phobius"/>
    </source>
</evidence>
<keyword evidence="4 7" id="KW-0472">Membrane</keyword>
<sequence length="357" mass="39841">MVSYIDARTNLRGITNVAVIWLLVIFSAVFLGLRVYCKLARRRSLWWDDAFAIAAWIFLTTSVVFITICMMLGFGLHIHQIPKENFAPMGIMSNIVGFFSILGVALSKTSFAATLLRLTDGWTKRFVWFILITANTSHFFSALFIWVRCNPVAKAWDPLLPGTCWPFSVTVKYGIFVGAWATFCDFALALLPWRILMRFHMYRREKVGVAIAMSMGVIAGITSIIKCTTLHLFQSEDFTYDASLLVICGSVEVACTIMAASIPTLRSLFISTERPPRMPSLQFNISPPTTANLSHPWMESNERIDDRSDKSILGRQASSNRAAAPTDKSTSGHHIERHDSGAGALVYELKPVRNANG</sequence>
<organism evidence="9 10">
    <name type="scientific">Bombardia bombarda</name>
    <dbReference type="NCBI Taxonomy" id="252184"/>
    <lineage>
        <taxon>Eukaryota</taxon>
        <taxon>Fungi</taxon>
        <taxon>Dikarya</taxon>
        <taxon>Ascomycota</taxon>
        <taxon>Pezizomycotina</taxon>
        <taxon>Sordariomycetes</taxon>
        <taxon>Sordariomycetidae</taxon>
        <taxon>Sordariales</taxon>
        <taxon>Lasiosphaeriaceae</taxon>
        <taxon>Bombardia</taxon>
    </lineage>
</organism>
<feature type="transmembrane region" description="Helical" evidence="7">
    <location>
        <begin position="173"/>
        <end position="195"/>
    </location>
</feature>
<feature type="region of interest" description="Disordered" evidence="6">
    <location>
        <begin position="304"/>
        <end position="340"/>
    </location>
</feature>
<reference evidence="9" key="1">
    <citation type="submission" date="2023-06" db="EMBL/GenBank/DDBJ databases">
        <title>Genome-scale phylogeny and comparative genomics of the fungal order Sordariales.</title>
        <authorList>
            <consortium name="Lawrence Berkeley National Laboratory"/>
            <person name="Hensen N."/>
            <person name="Bonometti L."/>
            <person name="Westerberg I."/>
            <person name="Brannstrom I.O."/>
            <person name="Guillou S."/>
            <person name="Cros-Aarteil S."/>
            <person name="Calhoun S."/>
            <person name="Haridas S."/>
            <person name="Kuo A."/>
            <person name="Mondo S."/>
            <person name="Pangilinan J."/>
            <person name="Riley R."/>
            <person name="LaButti K."/>
            <person name="Andreopoulos B."/>
            <person name="Lipzen A."/>
            <person name="Chen C."/>
            <person name="Yanf M."/>
            <person name="Daum C."/>
            <person name="Ng V."/>
            <person name="Clum A."/>
            <person name="Steindorff A."/>
            <person name="Ohm R."/>
            <person name="Martin F."/>
            <person name="Silar P."/>
            <person name="Natvig D."/>
            <person name="Lalanne C."/>
            <person name="Gautier V."/>
            <person name="Ament-velasquez S.L."/>
            <person name="Kruys A."/>
            <person name="Hutchinson M.I."/>
            <person name="Powell A.J."/>
            <person name="Barry K."/>
            <person name="Miller A.N."/>
            <person name="Grigoriev I.V."/>
            <person name="Debuchy R."/>
            <person name="Gladieux P."/>
            <person name="Thoren M.H."/>
            <person name="Johannesson H."/>
        </authorList>
    </citation>
    <scope>NUCLEOTIDE SEQUENCE</scope>
    <source>
        <strain evidence="9">SMH3391-2</strain>
    </source>
</reference>
<evidence type="ECO:0000256" key="5">
    <source>
        <dbReference type="ARBA" id="ARBA00038359"/>
    </source>
</evidence>
<evidence type="ECO:0000313" key="10">
    <source>
        <dbReference type="Proteomes" id="UP001174934"/>
    </source>
</evidence>
<dbReference type="InterPro" id="IPR052337">
    <property type="entry name" value="SAT4-like"/>
</dbReference>
<keyword evidence="2 7" id="KW-0812">Transmembrane</keyword>
<feature type="transmembrane region" description="Helical" evidence="7">
    <location>
        <begin position="126"/>
        <end position="147"/>
    </location>
</feature>
<keyword evidence="3 7" id="KW-1133">Transmembrane helix</keyword>
<feature type="transmembrane region" description="Helical" evidence="7">
    <location>
        <begin position="18"/>
        <end position="37"/>
    </location>
</feature>
<dbReference type="EMBL" id="JAULSR010000002">
    <property type="protein sequence ID" value="KAK0628292.1"/>
    <property type="molecule type" value="Genomic_DNA"/>
</dbReference>